<sequence>MVKTHPNNACFIHNYARYFGHFVLSHVKTRLYLKLSLYIFSNQGQKDYQINRIARSQCKNISTRNNTRAQSF</sequence>
<organism evidence="1 2">
    <name type="scientific">Helianthus annuus</name>
    <name type="common">Common sunflower</name>
    <dbReference type="NCBI Taxonomy" id="4232"/>
    <lineage>
        <taxon>Eukaryota</taxon>
        <taxon>Viridiplantae</taxon>
        <taxon>Streptophyta</taxon>
        <taxon>Embryophyta</taxon>
        <taxon>Tracheophyta</taxon>
        <taxon>Spermatophyta</taxon>
        <taxon>Magnoliopsida</taxon>
        <taxon>eudicotyledons</taxon>
        <taxon>Gunneridae</taxon>
        <taxon>Pentapetalae</taxon>
        <taxon>asterids</taxon>
        <taxon>campanulids</taxon>
        <taxon>Asterales</taxon>
        <taxon>Asteraceae</taxon>
        <taxon>Asteroideae</taxon>
        <taxon>Heliantheae alliance</taxon>
        <taxon>Heliantheae</taxon>
        <taxon>Helianthus</taxon>
    </lineage>
</organism>
<proteinExistence type="predicted"/>
<evidence type="ECO:0000313" key="2">
    <source>
        <dbReference type="Proteomes" id="UP000215914"/>
    </source>
</evidence>
<dbReference type="EMBL" id="MNCJ02000325">
    <property type="protein sequence ID" value="KAF5788328.1"/>
    <property type="molecule type" value="Genomic_DNA"/>
</dbReference>
<gene>
    <name evidence="1" type="ORF">HanXRQr2_Chr10g0462831</name>
</gene>
<reference evidence="1" key="2">
    <citation type="submission" date="2020-06" db="EMBL/GenBank/DDBJ databases">
        <title>Helianthus annuus Genome sequencing and assembly Release 2.</title>
        <authorList>
            <person name="Gouzy J."/>
            <person name="Langlade N."/>
            <person name="Munos S."/>
        </authorList>
    </citation>
    <scope>NUCLEOTIDE SEQUENCE</scope>
    <source>
        <tissue evidence="1">Leaves</tissue>
    </source>
</reference>
<keyword evidence="2" id="KW-1185">Reference proteome</keyword>
<evidence type="ECO:0000313" key="1">
    <source>
        <dbReference type="EMBL" id="KAF5788328.1"/>
    </source>
</evidence>
<accession>A0A9K3I0F9</accession>
<dbReference type="Proteomes" id="UP000215914">
    <property type="component" value="Unassembled WGS sequence"/>
</dbReference>
<protein>
    <submittedName>
        <fullName evidence="1">Uncharacterized protein</fullName>
    </submittedName>
</protein>
<reference evidence="1" key="1">
    <citation type="journal article" date="2017" name="Nature">
        <title>The sunflower genome provides insights into oil metabolism, flowering and Asterid evolution.</title>
        <authorList>
            <person name="Badouin H."/>
            <person name="Gouzy J."/>
            <person name="Grassa C.J."/>
            <person name="Murat F."/>
            <person name="Staton S.E."/>
            <person name="Cottret L."/>
            <person name="Lelandais-Briere C."/>
            <person name="Owens G.L."/>
            <person name="Carrere S."/>
            <person name="Mayjonade B."/>
            <person name="Legrand L."/>
            <person name="Gill N."/>
            <person name="Kane N.C."/>
            <person name="Bowers J.E."/>
            <person name="Hubner S."/>
            <person name="Bellec A."/>
            <person name="Berard A."/>
            <person name="Berges H."/>
            <person name="Blanchet N."/>
            <person name="Boniface M.C."/>
            <person name="Brunel D."/>
            <person name="Catrice O."/>
            <person name="Chaidir N."/>
            <person name="Claudel C."/>
            <person name="Donnadieu C."/>
            <person name="Faraut T."/>
            <person name="Fievet G."/>
            <person name="Helmstetter N."/>
            <person name="King M."/>
            <person name="Knapp S.J."/>
            <person name="Lai Z."/>
            <person name="Le Paslier M.C."/>
            <person name="Lippi Y."/>
            <person name="Lorenzon L."/>
            <person name="Mandel J.R."/>
            <person name="Marage G."/>
            <person name="Marchand G."/>
            <person name="Marquand E."/>
            <person name="Bret-Mestries E."/>
            <person name="Morien E."/>
            <person name="Nambeesan S."/>
            <person name="Nguyen T."/>
            <person name="Pegot-Espagnet P."/>
            <person name="Pouilly N."/>
            <person name="Raftis F."/>
            <person name="Sallet E."/>
            <person name="Schiex T."/>
            <person name="Thomas J."/>
            <person name="Vandecasteele C."/>
            <person name="Vares D."/>
            <person name="Vear F."/>
            <person name="Vautrin S."/>
            <person name="Crespi M."/>
            <person name="Mangin B."/>
            <person name="Burke J.M."/>
            <person name="Salse J."/>
            <person name="Munos S."/>
            <person name="Vincourt P."/>
            <person name="Rieseberg L.H."/>
            <person name="Langlade N.B."/>
        </authorList>
    </citation>
    <scope>NUCLEOTIDE SEQUENCE</scope>
    <source>
        <tissue evidence="1">Leaves</tissue>
    </source>
</reference>
<name>A0A9K3I0F9_HELAN</name>
<dbReference type="AlphaFoldDB" id="A0A9K3I0F9"/>
<dbReference type="Gramene" id="mRNA:HanXRQr2_Chr10g0462831">
    <property type="protein sequence ID" value="CDS:HanXRQr2_Chr10g0462831.1"/>
    <property type="gene ID" value="HanXRQr2_Chr10g0462831"/>
</dbReference>
<comment type="caution">
    <text evidence="1">The sequence shown here is derived from an EMBL/GenBank/DDBJ whole genome shotgun (WGS) entry which is preliminary data.</text>
</comment>